<evidence type="ECO:0000256" key="2">
    <source>
        <dbReference type="SAM" id="SignalP"/>
    </source>
</evidence>
<dbReference type="Proteomes" id="UP001431010">
    <property type="component" value="Chromosome"/>
</dbReference>
<keyword evidence="2" id="KW-0732">Signal</keyword>
<dbReference type="Gene3D" id="3.40.190.10">
    <property type="entry name" value="Periplasmic binding protein-like II"/>
    <property type="match status" value="1"/>
</dbReference>
<evidence type="ECO:0000256" key="1">
    <source>
        <dbReference type="ARBA" id="ARBA00006987"/>
    </source>
</evidence>
<comment type="similarity">
    <text evidence="1">Belongs to the UPF0065 (bug) family.</text>
</comment>
<gene>
    <name evidence="3" type="ORF">LQG66_26415</name>
</gene>
<dbReference type="PIRSF" id="PIRSF017082">
    <property type="entry name" value="YflP"/>
    <property type="match status" value="1"/>
</dbReference>
<evidence type="ECO:0000313" key="4">
    <source>
        <dbReference type="Proteomes" id="UP001431010"/>
    </source>
</evidence>
<keyword evidence="4" id="KW-1185">Reference proteome</keyword>
<accession>A0ABY3R7M0</accession>
<name>A0ABY3R7M0_9BRAD</name>
<dbReference type="PROSITE" id="PS51318">
    <property type="entry name" value="TAT"/>
    <property type="match status" value="1"/>
</dbReference>
<dbReference type="PANTHER" id="PTHR42928">
    <property type="entry name" value="TRICARBOXYLATE-BINDING PROTEIN"/>
    <property type="match status" value="1"/>
</dbReference>
<proteinExistence type="inferred from homology"/>
<dbReference type="PANTHER" id="PTHR42928:SF5">
    <property type="entry name" value="BLR1237 PROTEIN"/>
    <property type="match status" value="1"/>
</dbReference>
<feature type="chain" id="PRO_5046525056" evidence="2">
    <location>
        <begin position="24"/>
        <end position="328"/>
    </location>
</feature>
<protein>
    <submittedName>
        <fullName evidence="3">Tripartite tricarboxylate transporter substrate binding protein</fullName>
    </submittedName>
</protein>
<dbReference type="EMBL" id="CP088156">
    <property type="protein sequence ID" value="UFZ02782.1"/>
    <property type="molecule type" value="Genomic_DNA"/>
</dbReference>
<reference evidence="3" key="1">
    <citation type="journal article" date="2024" name="Antonie Van Leeuwenhoek">
        <title>Bradyrhizobium ontarionense sp. nov., a novel bacterial symbiont isolated from Aeschynomene indica (Indian jointvetch), harbours photosynthesis, nitrogen fixation and nitrous oxide (N2O) reductase genes.</title>
        <authorList>
            <person name="Bromfield E.S.P."/>
            <person name="Cloutier S."/>
        </authorList>
    </citation>
    <scope>NUCLEOTIDE SEQUENCE</scope>
    <source>
        <strain evidence="3">A19</strain>
    </source>
</reference>
<organism evidence="3 4">
    <name type="scientific">Bradyrhizobium ontarionense</name>
    <dbReference type="NCBI Taxonomy" id="2898149"/>
    <lineage>
        <taxon>Bacteria</taxon>
        <taxon>Pseudomonadati</taxon>
        <taxon>Pseudomonadota</taxon>
        <taxon>Alphaproteobacteria</taxon>
        <taxon>Hyphomicrobiales</taxon>
        <taxon>Nitrobacteraceae</taxon>
        <taxon>Bradyrhizobium</taxon>
    </lineage>
</organism>
<dbReference type="Gene3D" id="3.40.190.150">
    <property type="entry name" value="Bordetella uptake gene, domain 1"/>
    <property type="match status" value="1"/>
</dbReference>
<evidence type="ECO:0000313" key="3">
    <source>
        <dbReference type="EMBL" id="UFZ02782.1"/>
    </source>
</evidence>
<dbReference type="RefSeq" id="WP_231318568.1">
    <property type="nucleotide sequence ID" value="NZ_CP088156.1"/>
</dbReference>
<dbReference type="InterPro" id="IPR005064">
    <property type="entry name" value="BUG"/>
</dbReference>
<dbReference type="InterPro" id="IPR006311">
    <property type="entry name" value="TAT_signal"/>
</dbReference>
<dbReference type="CDD" id="cd07012">
    <property type="entry name" value="PBP2_Bug_TTT"/>
    <property type="match status" value="1"/>
</dbReference>
<feature type="signal peptide" evidence="2">
    <location>
        <begin position="1"/>
        <end position="23"/>
    </location>
</feature>
<dbReference type="InterPro" id="IPR042100">
    <property type="entry name" value="Bug_dom1"/>
</dbReference>
<dbReference type="Pfam" id="PF03401">
    <property type="entry name" value="TctC"/>
    <property type="match status" value="1"/>
</dbReference>
<sequence>MRLLSRRQLINAAACAGALAAVARNGRAADYPSRPIRLVIPYAAGGSGDQIGRPWVDGMASQLGPVFAENIGGAGGAIGAAAVAREKPDGYSLLLGNGSTQVIIPLAERPAYSAGDFRAIYRLVSSALVFAIHPSVPARDLQALIAYAKVNPGRLSYGTPGVGTGNHLVGEMFKRQAGGLDIVHIPYRGVAPATNDLVSGQIPLLIAVMSIQLQQLSRAGRLRLLAVTTDTRLSAAQEIPTAVESGMPDLRYEGWFGLFAPSLTPDSIVDRIALSTRAVMADPALQAAYRSQGLEPDSQSSPDKFQRIVEATSASLAPVIKSIGLRPG</sequence>